<evidence type="ECO:0000256" key="1">
    <source>
        <dbReference type="SAM" id="SignalP"/>
    </source>
</evidence>
<evidence type="ECO:0000313" key="4">
    <source>
        <dbReference type="Proteomes" id="UP000287502"/>
    </source>
</evidence>
<name>A0A3R5V081_9BACT</name>
<keyword evidence="1" id="KW-0732">Signal</keyword>
<sequence length="154" mass="17106">MKAKITVLSMVMAMLLVAVYAFAVESNKPSSHDISWMDRHGSASKVNKQECLECHTDQVSCIQCHQEVSPRSHTPSWTKRGHGLEARWDRSSCTTCHKEDSCIECHSVTPPSSHRPGWGGSGASLNRHCNNCHYPVQDNSCFVCHKTAHAPNAY</sequence>
<dbReference type="OrthoDB" id="9788951at2"/>
<dbReference type="KEGG" id="gtl:EP073_10415"/>
<feature type="signal peptide" evidence="1">
    <location>
        <begin position="1"/>
        <end position="23"/>
    </location>
</feature>
<dbReference type="Proteomes" id="UP000287502">
    <property type="component" value="Chromosome"/>
</dbReference>
<dbReference type="InterPro" id="IPR036280">
    <property type="entry name" value="Multihaem_cyt_sf"/>
</dbReference>
<dbReference type="EMBL" id="CP035108">
    <property type="protein sequence ID" value="QAR34013.1"/>
    <property type="molecule type" value="Genomic_DNA"/>
</dbReference>
<evidence type="ECO:0000313" key="3">
    <source>
        <dbReference type="EMBL" id="QAR34013.1"/>
    </source>
</evidence>
<dbReference type="SUPFAM" id="SSF48695">
    <property type="entry name" value="Multiheme cytochromes"/>
    <property type="match status" value="1"/>
</dbReference>
<keyword evidence="4" id="KW-1185">Reference proteome</keyword>
<reference evidence="3 4" key="1">
    <citation type="submission" date="2019-01" db="EMBL/GenBank/DDBJ databases">
        <title>Geovibrio thiophilus DSM 11263, complete genome.</title>
        <authorList>
            <person name="Spring S."/>
            <person name="Bunk B."/>
            <person name="Sproer C."/>
        </authorList>
    </citation>
    <scope>NUCLEOTIDE SEQUENCE [LARGE SCALE GENOMIC DNA]</scope>
    <source>
        <strain evidence="3 4">DSM 11263</strain>
    </source>
</reference>
<proteinExistence type="predicted"/>
<organism evidence="3 4">
    <name type="scientific">Geovibrio thiophilus</name>
    <dbReference type="NCBI Taxonomy" id="139438"/>
    <lineage>
        <taxon>Bacteria</taxon>
        <taxon>Pseudomonadati</taxon>
        <taxon>Deferribacterota</taxon>
        <taxon>Deferribacteres</taxon>
        <taxon>Deferribacterales</taxon>
        <taxon>Geovibrionaceae</taxon>
        <taxon>Geovibrio</taxon>
    </lineage>
</organism>
<dbReference type="RefSeq" id="WP_128467088.1">
    <property type="nucleotide sequence ID" value="NZ_CP035108.1"/>
</dbReference>
<evidence type="ECO:0000313" key="2">
    <source>
        <dbReference type="EMBL" id="QAR33803.1"/>
    </source>
</evidence>
<dbReference type="AlphaFoldDB" id="A0A3R5V081"/>
<dbReference type="KEGG" id="gtl:EP073_11535"/>
<dbReference type="EMBL" id="CP035108">
    <property type="protein sequence ID" value="QAR33803.1"/>
    <property type="molecule type" value="Genomic_DNA"/>
</dbReference>
<protein>
    <submittedName>
        <fullName evidence="3">Uncharacterized protein</fullName>
    </submittedName>
</protein>
<feature type="chain" id="PRO_5036342978" evidence="1">
    <location>
        <begin position="24"/>
        <end position="154"/>
    </location>
</feature>
<gene>
    <name evidence="2" type="ORF">EP073_10415</name>
    <name evidence="3" type="ORF">EP073_11535</name>
</gene>
<accession>A0A3R5V081</accession>